<dbReference type="SUPFAM" id="SSF48508">
    <property type="entry name" value="Nuclear receptor ligand-binding domain"/>
    <property type="match status" value="1"/>
</dbReference>
<dbReference type="EMBL" id="JOJR01000138">
    <property type="protein sequence ID" value="RCN44105.1"/>
    <property type="molecule type" value="Genomic_DNA"/>
</dbReference>
<keyword evidence="2" id="KW-0804">Transcription</keyword>
<evidence type="ECO:0000256" key="2">
    <source>
        <dbReference type="ARBA" id="ARBA00023163"/>
    </source>
</evidence>
<name>A0A368GM98_ANCCA</name>
<evidence type="ECO:0000313" key="5">
    <source>
        <dbReference type="Proteomes" id="UP000252519"/>
    </source>
</evidence>
<organism evidence="4 5">
    <name type="scientific">Ancylostoma caninum</name>
    <name type="common">Dog hookworm</name>
    <dbReference type="NCBI Taxonomy" id="29170"/>
    <lineage>
        <taxon>Eukaryota</taxon>
        <taxon>Metazoa</taxon>
        <taxon>Ecdysozoa</taxon>
        <taxon>Nematoda</taxon>
        <taxon>Chromadorea</taxon>
        <taxon>Rhabditida</taxon>
        <taxon>Rhabditina</taxon>
        <taxon>Rhabditomorpha</taxon>
        <taxon>Strongyloidea</taxon>
        <taxon>Ancylostomatidae</taxon>
        <taxon>Ancylostomatinae</taxon>
        <taxon>Ancylostoma</taxon>
    </lineage>
</organism>
<evidence type="ECO:0000256" key="3">
    <source>
        <dbReference type="ARBA" id="ARBA00023170"/>
    </source>
</evidence>
<dbReference type="InterPro" id="IPR035500">
    <property type="entry name" value="NHR-like_dom_sf"/>
</dbReference>
<keyword evidence="5" id="KW-1185">Reference proteome</keyword>
<keyword evidence="3" id="KW-0675">Receptor</keyword>
<keyword evidence="1" id="KW-0805">Transcription regulation</keyword>
<reference evidence="4 5" key="1">
    <citation type="submission" date="2014-10" db="EMBL/GenBank/DDBJ databases">
        <title>Draft genome of the hookworm Ancylostoma caninum.</title>
        <authorList>
            <person name="Mitreva M."/>
        </authorList>
    </citation>
    <scope>NUCLEOTIDE SEQUENCE [LARGE SCALE GENOMIC DNA]</scope>
    <source>
        <strain evidence="4 5">Baltimore</strain>
    </source>
</reference>
<sequence>MLSSSCMLSLVDKLGPMPNWPLRELPPPTQEELERFRSGVHHCSREPERKNWFFFDIVSSIEWAKTFPVLHKLKRRDQVRV</sequence>
<accession>A0A368GM98</accession>
<dbReference type="Proteomes" id="UP000252519">
    <property type="component" value="Unassembled WGS sequence"/>
</dbReference>
<gene>
    <name evidence="4" type="ORF">ANCCAN_09879</name>
</gene>
<evidence type="ECO:0000313" key="4">
    <source>
        <dbReference type="EMBL" id="RCN44105.1"/>
    </source>
</evidence>
<proteinExistence type="predicted"/>
<comment type="caution">
    <text evidence="4">The sequence shown here is derived from an EMBL/GenBank/DDBJ whole genome shotgun (WGS) entry which is preliminary data.</text>
</comment>
<protein>
    <submittedName>
        <fullName evidence="4">Uncharacterized protein</fullName>
    </submittedName>
</protein>
<evidence type="ECO:0000256" key="1">
    <source>
        <dbReference type="ARBA" id="ARBA00023015"/>
    </source>
</evidence>
<dbReference type="AlphaFoldDB" id="A0A368GM98"/>
<dbReference type="OrthoDB" id="9984314at2759"/>